<keyword evidence="3" id="KW-1185">Reference proteome</keyword>
<organism evidence="2 3">
    <name type="scientific">Cypionkella aquatica</name>
    <dbReference type="NCBI Taxonomy" id="1756042"/>
    <lineage>
        <taxon>Bacteria</taxon>
        <taxon>Pseudomonadati</taxon>
        <taxon>Pseudomonadota</taxon>
        <taxon>Alphaproteobacteria</taxon>
        <taxon>Rhodobacterales</taxon>
        <taxon>Paracoccaceae</taxon>
        <taxon>Cypionkella</taxon>
    </lineage>
</organism>
<accession>A0AA37TV38</accession>
<dbReference type="SUPFAM" id="SSF52317">
    <property type="entry name" value="Class I glutamine amidotransferase-like"/>
    <property type="match status" value="1"/>
</dbReference>
<dbReference type="PRINTS" id="PR00096">
    <property type="entry name" value="GATASE"/>
</dbReference>
<evidence type="ECO:0000313" key="3">
    <source>
        <dbReference type="Proteomes" id="UP001157355"/>
    </source>
</evidence>
<dbReference type="InterPro" id="IPR017926">
    <property type="entry name" value="GATASE"/>
</dbReference>
<comment type="caution">
    <text evidence="2">The sequence shown here is derived from an EMBL/GenBank/DDBJ whole genome shotgun (WGS) entry which is preliminary data.</text>
</comment>
<protein>
    <submittedName>
        <fullName evidence="2">Aminotransferase</fullName>
    </submittedName>
</protein>
<dbReference type="RefSeq" id="WP_284326409.1">
    <property type="nucleotide sequence ID" value="NZ_BSPP01000011.1"/>
</dbReference>
<gene>
    <name evidence="2" type="ORF">GCM10010873_32110</name>
</gene>
<dbReference type="Proteomes" id="UP001157355">
    <property type="component" value="Unassembled WGS sequence"/>
</dbReference>
<feature type="domain" description="Glutamine amidotransferase" evidence="1">
    <location>
        <begin position="25"/>
        <end position="183"/>
    </location>
</feature>
<keyword evidence="2" id="KW-0032">Aminotransferase</keyword>
<dbReference type="Pfam" id="PF00117">
    <property type="entry name" value="GATase"/>
    <property type="match status" value="1"/>
</dbReference>
<dbReference type="InterPro" id="IPR044992">
    <property type="entry name" value="ChyE-like"/>
</dbReference>
<dbReference type="PANTHER" id="PTHR42695">
    <property type="entry name" value="GLUTAMINE AMIDOTRANSFERASE YLR126C-RELATED"/>
    <property type="match status" value="1"/>
</dbReference>
<reference evidence="2 3" key="1">
    <citation type="journal article" date="2014" name="Int. J. Syst. Evol. Microbiol.">
        <title>Complete genome sequence of Corynebacterium casei LMG S-19264T (=DSM 44701T), isolated from a smear-ripened cheese.</title>
        <authorList>
            <consortium name="US DOE Joint Genome Institute (JGI-PGF)"/>
            <person name="Walter F."/>
            <person name="Albersmeier A."/>
            <person name="Kalinowski J."/>
            <person name="Ruckert C."/>
        </authorList>
    </citation>
    <scope>NUCLEOTIDE SEQUENCE [LARGE SCALE GENOMIC DNA]</scope>
    <source>
        <strain evidence="2 3">NBRC 111766</strain>
    </source>
</reference>
<evidence type="ECO:0000313" key="2">
    <source>
        <dbReference type="EMBL" id="GLS88237.1"/>
    </source>
</evidence>
<dbReference type="GO" id="GO:0008483">
    <property type="term" value="F:transaminase activity"/>
    <property type="evidence" value="ECO:0007669"/>
    <property type="project" value="UniProtKB-KW"/>
</dbReference>
<dbReference type="PROSITE" id="PS51273">
    <property type="entry name" value="GATASE_TYPE_1"/>
    <property type="match status" value="1"/>
</dbReference>
<dbReference type="Gene3D" id="3.40.50.880">
    <property type="match status" value="1"/>
</dbReference>
<dbReference type="EMBL" id="BSPP01000011">
    <property type="protein sequence ID" value="GLS88237.1"/>
    <property type="molecule type" value="Genomic_DNA"/>
</dbReference>
<dbReference type="CDD" id="cd01741">
    <property type="entry name" value="GATase1_1"/>
    <property type="match status" value="1"/>
</dbReference>
<evidence type="ECO:0000259" key="1">
    <source>
        <dbReference type="Pfam" id="PF00117"/>
    </source>
</evidence>
<keyword evidence="2" id="KW-0808">Transferase</keyword>
<dbReference type="InterPro" id="IPR029062">
    <property type="entry name" value="Class_I_gatase-like"/>
</dbReference>
<name>A0AA37TV38_9RHOB</name>
<proteinExistence type="predicted"/>
<sequence length="235" mass="25373">MKILIFQHLACETAGIFLELWQADGHSLHVIALDEGDQIPALEDYDLLAVMGGPMDVWQEAEHPWLVPEKAAIKNWVQVLDRPFFGICLGHQLLAVALGGAAQLMAVPEVGLSQITQTGAGRADPIFGQLPQTMTTLQWHGVEVTKLPPDSAILASNPACKVQAMRVGQRAYGVQYHLEILPSTVADWQAIPEYRAALHAAIGAVAASRLQSETAPHLAAFRQIAEQINAGLNAL</sequence>
<dbReference type="PANTHER" id="PTHR42695:SF5">
    <property type="entry name" value="GLUTAMINE AMIDOTRANSFERASE YLR126C-RELATED"/>
    <property type="match status" value="1"/>
</dbReference>
<dbReference type="AlphaFoldDB" id="A0AA37TV38"/>
<dbReference type="GO" id="GO:0005829">
    <property type="term" value="C:cytosol"/>
    <property type="evidence" value="ECO:0007669"/>
    <property type="project" value="TreeGrafter"/>
</dbReference>